<name>A0A5A7QGA2_STRAF</name>
<dbReference type="AlphaFoldDB" id="A0A5A7QGA2"/>
<comment type="caution">
    <text evidence="1">The sequence shown here is derived from an EMBL/GenBank/DDBJ whole genome shotgun (WGS) entry which is preliminary data.</text>
</comment>
<evidence type="ECO:0000313" key="1">
    <source>
        <dbReference type="EMBL" id="GER42921.1"/>
    </source>
</evidence>
<feature type="non-terminal residue" evidence="1">
    <location>
        <position position="1"/>
    </location>
</feature>
<gene>
    <name evidence="1" type="ORF">STAS_19739</name>
</gene>
<proteinExistence type="predicted"/>
<keyword evidence="2" id="KW-1185">Reference proteome</keyword>
<organism evidence="1 2">
    <name type="scientific">Striga asiatica</name>
    <name type="common">Asiatic witchweed</name>
    <name type="synonym">Buchnera asiatica</name>
    <dbReference type="NCBI Taxonomy" id="4170"/>
    <lineage>
        <taxon>Eukaryota</taxon>
        <taxon>Viridiplantae</taxon>
        <taxon>Streptophyta</taxon>
        <taxon>Embryophyta</taxon>
        <taxon>Tracheophyta</taxon>
        <taxon>Spermatophyta</taxon>
        <taxon>Magnoliopsida</taxon>
        <taxon>eudicotyledons</taxon>
        <taxon>Gunneridae</taxon>
        <taxon>Pentapetalae</taxon>
        <taxon>asterids</taxon>
        <taxon>lamiids</taxon>
        <taxon>Lamiales</taxon>
        <taxon>Orobanchaceae</taxon>
        <taxon>Buchnereae</taxon>
        <taxon>Striga</taxon>
    </lineage>
</organism>
<sequence length="125" mass="14192">AKGEVRDTGPVVKERKARMDNRQVGNQGGTGQLFCLSLQFFRKGLHLCFNGWPSLEANRPSDEAFTRNIKRMVRIGFPLRERSNGCLQLNELDRMLERPSVAGISTSFSFLDGRTSRMNDWGNDK</sequence>
<reference evidence="2" key="1">
    <citation type="journal article" date="2019" name="Curr. Biol.">
        <title>Genome Sequence of Striga asiatica Provides Insight into the Evolution of Plant Parasitism.</title>
        <authorList>
            <person name="Yoshida S."/>
            <person name="Kim S."/>
            <person name="Wafula E.K."/>
            <person name="Tanskanen J."/>
            <person name="Kim Y.M."/>
            <person name="Honaas L."/>
            <person name="Yang Z."/>
            <person name="Spallek T."/>
            <person name="Conn C.E."/>
            <person name="Ichihashi Y."/>
            <person name="Cheong K."/>
            <person name="Cui S."/>
            <person name="Der J.P."/>
            <person name="Gundlach H."/>
            <person name="Jiao Y."/>
            <person name="Hori C."/>
            <person name="Ishida J.K."/>
            <person name="Kasahara H."/>
            <person name="Kiba T."/>
            <person name="Kim M.S."/>
            <person name="Koo N."/>
            <person name="Laohavisit A."/>
            <person name="Lee Y.H."/>
            <person name="Lumba S."/>
            <person name="McCourt P."/>
            <person name="Mortimer J.C."/>
            <person name="Mutuku J.M."/>
            <person name="Nomura T."/>
            <person name="Sasaki-Sekimoto Y."/>
            <person name="Seto Y."/>
            <person name="Wang Y."/>
            <person name="Wakatake T."/>
            <person name="Sakakibara H."/>
            <person name="Demura T."/>
            <person name="Yamaguchi S."/>
            <person name="Yoneyama K."/>
            <person name="Manabe R.I."/>
            <person name="Nelson D.C."/>
            <person name="Schulman A.H."/>
            <person name="Timko M.P."/>
            <person name="dePamphilis C.W."/>
            <person name="Choi D."/>
            <person name="Shirasu K."/>
        </authorList>
    </citation>
    <scope>NUCLEOTIDE SEQUENCE [LARGE SCALE GENOMIC DNA]</scope>
    <source>
        <strain evidence="2">cv. UVA1</strain>
    </source>
</reference>
<accession>A0A5A7QGA2</accession>
<protein>
    <submittedName>
        <fullName evidence="1">Aldolase-type TIM barrel family protein</fullName>
    </submittedName>
</protein>
<dbReference type="EMBL" id="BKCP01006504">
    <property type="protein sequence ID" value="GER42921.1"/>
    <property type="molecule type" value="Genomic_DNA"/>
</dbReference>
<evidence type="ECO:0000313" key="2">
    <source>
        <dbReference type="Proteomes" id="UP000325081"/>
    </source>
</evidence>
<dbReference type="Proteomes" id="UP000325081">
    <property type="component" value="Unassembled WGS sequence"/>
</dbReference>